<accession>A0AAD2B081</accession>
<dbReference type="EMBL" id="CAUDKV010000022">
    <property type="protein sequence ID" value="CAJ0891844.1"/>
    <property type="molecule type" value="Genomic_DNA"/>
</dbReference>
<evidence type="ECO:0000313" key="1">
    <source>
        <dbReference type="EMBL" id="CAJ0697324.1"/>
    </source>
</evidence>
<reference evidence="1 4" key="1">
    <citation type="submission" date="2023-07" db="EMBL/GenBank/DDBJ databases">
        <authorList>
            <person name="Peeters C."/>
        </authorList>
    </citation>
    <scope>NUCLEOTIDE SEQUENCE</scope>
    <source>
        <strain evidence="2 4">R-77569</strain>
        <strain evidence="1">R-77591</strain>
    </source>
</reference>
<dbReference type="EMBL" id="CATVXE010000033">
    <property type="protein sequence ID" value="CAJ0697324.1"/>
    <property type="molecule type" value="Genomic_DNA"/>
</dbReference>
<keyword evidence="4" id="KW-1185">Reference proteome</keyword>
<sequence>MGPSRASSSASTTLPVIILYRGGHHTAPRGHEIDTLRELGRQIAALRGAPFAGEFDEAQVYPPHRYWIPADTLTRSEARKLGVGSMRDLYGGVAPYPVVATKLIAHGLFEGARCPLPGWSSTFSARTASLVLPGYSVFSRDDARRAALALLDGGRVRIKRADGSGGAGQTLVASEEELEAALDALGDEVFRAVGVVIERHLREVETISVGQVFFDDIVASYHGVQHLTANNHGHEVYGGTNLTVVRGGFDSLMRLDLSEEVREAIAKARAFDAAVQRHYAGFFASRRNYDVARGPDDAGVQHCGVLEQSWRVGGATGAEIGALRIFRAEPHAHLVCASTREVYGKDVRLPDGACLVYRGADAHVGEITKFYTAEAV</sequence>
<dbReference type="AlphaFoldDB" id="A0AAD2B081"/>
<evidence type="ECO:0008006" key="5">
    <source>
        <dbReference type="Google" id="ProtNLM"/>
    </source>
</evidence>
<protein>
    <recommendedName>
        <fullName evidence="5">DUF3182 domain-containing protein</fullName>
    </recommendedName>
</protein>
<dbReference type="SUPFAM" id="SSF56059">
    <property type="entry name" value="Glutathione synthetase ATP-binding domain-like"/>
    <property type="match status" value="1"/>
</dbReference>
<gene>
    <name evidence="2" type="ORF">R77569_04175</name>
    <name evidence="1" type="ORF">R77591_04766</name>
</gene>
<dbReference type="Pfam" id="PF11379">
    <property type="entry name" value="DUF3182"/>
    <property type="match status" value="1"/>
</dbReference>
<dbReference type="Proteomes" id="UP001190002">
    <property type="component" value="Unassembled WGS sequence"/>
</dbReference>
<proteinExistence type="predicted"/>
<dbReference type="RefSeq" id="WP_104565483.1">
    <property type="nucleotide sequence ID" value="NZ_CATVXE010000033.1"/>
</dbReference>
<evidence type="ECO:0000313" key="2">
    <source>
        <dbReference type="EMBL" id="CAJ0891844.1"/>
    </source>
</evidence>
<evidence type="ECO:0000313" key="3">
    <source>
        <dbReference type="Proteomes" id="UP001190002"/>
    </source>
</evidence>
<dbReference type="Gene3D" id="3.30.470.20">
    <property type="entry name" value="ATP-grasp fold, B domain"/>
    <property type="match status" value="1"/>
</dbReference>
<dbReference type="Proteomes" id="UP001190452">
    <property type="component" value="Unassembled WGS sequence"/>
</dbReference>
<comment type="caution">
    <text evidence="1">The sequence shown here is derived from an EMBL/GenBank/DDBJ whole genome shotgun (WGS) entry which is preliminary data.</text>
</comment>
<dbReference type="InterPro" id="IPR021519">
    <property type="entry name" value="DUF3182"/>
</dbReference>
<evidence type="ECO:0000313" key="4">
    <source>
        <dbReference type="Proteomes" id="UP001190452"/>
    </source>
</evidence>
<organism evidence="1 3">
    <name type="scientific">Ralstonia mannitolilytica</name>
    <dbReference type="NCBI Taxonomy" id="105219"/>
    <lineage>
        <taxon>Bacteria</taxon>
        <taxon>Pseudomonadati</taxon>
        <taxon>Pseudomonadota</taxon>
        <taxon>Betaproteobacteria</taxon>
        <taxon>Burkholderiales</taxon>
        <taxon>Burkholderiaceae</taxon>
        <taxon>Ralstonia</taxon>
    </lineage>
</organism>
<name>A0AAD2B081_9RALS</name>